<keyword evidence="2" id="KW-1185">Reference proteome</keyword>
<organism evidence="1 2">
    <name type="scientific">Clydaea vesicula</name>
    <dbReference type="NCBI Taxonomy" id="447962"/>
    <lineage>
        <taxon>Eukaryota</taxon>
        <taxon>Fungi</taxon>
        <taxon>Fungi incertae sedis</taxon>
        <taxon>Chytridiomycota</taxon>
        <taxon>Chytridiomycota incertae sedis</taxon>
        <taxon>Chytridiomycetes</taxon>
        <taxon>Lobulomycetales</taxon>
        <taxon>Lobulomycetaceae</taxon>
        <taxon>Clydaea</taxon>
    </lineage>
</organism>
<accession>A0AAD5TU82</accession>
<comment type="caution">
    <text evidence="1">The sequence shown here is derived from an EMBL/GenBank/DDBJ whole genome shotgun (WGS) entry which is preliminary data.</text>
</comment>
<dbReference type="InterPro" id="IPR016024">
    <property type="entry name" value="ARM-type_fold"/>
</dbReference>
<reference evidence="1" key="1">
    <citation type="submission" date="2020-05" db="EMBL/GenBank/DDBJ databases">
        <title>Phylogenomic resolution of chytrid fungi.</title>
        <authorList>
            <person name="Stajich J.E."/>
            <person name="Amses K."/>
            <person name="Simmons R."/>
            <person name="Seto K."/>
            <person name="Myers J."/>
            <person name="Bonds A."/>
            <person name="Quandt C.A."/>
            <person name="Barry K."/>
            <person name="Liu P."/>
            <person name="Grigoriev I."/>
            <person name="Longcore J.E."/>
            <person name="James T.Y."/>
        </authorList>
    </citation>
    <scope>NUCLEOTIDE SEQUENCE</scope>
    <source>
        <strain evidence="1">JEL0476</strain>
    </source>
</reference>
<evidence type="ECO:0000313" key="1">
    <source>
        <dbReference type="EMBL" id="KAJ3203524.1"/>
    </source>
</evidence>
<dbReference type="AlphaFoldDB" id="A0AAD5TU82"/>
<dbReference type="SUPFAM" id="SSF48371">
    <property type="entry name" value="ARM repeat"/>
    <property type="match status" value="1"/>
</dbReference>
<dbReference type="Proteomes" id="UP001211065">
    <property type="component" value="Unassembled WGS sequence"/>
</dbReference>
<proteinExistence type="predicted"/>
<sequence length="304" mass="34886">MFKIGHLISIDIKYNDGFSKVFNNLKMEYREILYFILDKFQVEDEENLDPIDLTPPQLKFGCLEFLIAILDCSDAAECCIYNNTSGANLAISIISKRSRDDKTYHALYENLMMNDYFLRIIKESLDPNSSIDDQMMALEVMWILCNSKNNFTILQFLCETQLLQYTLILLLSHGIDQNVKFYAADCLKTVLNWADNPATLFSNVPYLEDECKADNFQITKILILSFVSPALQNSFSNSEIVDILISSSYVLQMLISIYHRHKCANTLSVAFLLLDCFNSLCGINNSYSSPSEFDIIKEELLYKV</sequence>
<dbReference type="EMBL" id="JADGJW010001417">
    <property type="protein sequence ID" value="KAJ3203524.1"/>
    <property type="molecule type" value="Genomic_DNA"/>
</dbReference>
<name>A0AAD5TU82_9FUNG</name>
<gene>
    <name evidence="1" type="ORF">HK099_001481</name>
</gene>
<evidence type="ECO:0000313" key="2">
    <source>
        <dbReference type="Proteomes" id="UP001211065"/>
    </source>
</evidence>
<protein>
    <submittedName>
        <fullName evidence="1">Uncharacterized protein</fullName>
    </submittedName>
</protein>